<comment type="caution">
    <text evidence="1">The sequence shown here is derived from an EMBL/GenBank/DDBJ whole genome shotgun (WGS) entry which is preliminary data.</text>
</comment>
<dbReference type="SUPFAM" id="SSF51556">
    <property type="entry name" value="Metallo-dependent hydrolases"/>
    <property type="match status" value="1"/>
</dbReference>
<sequence length="310" mass="33938">MNKPGLADTHLHLQAAPSARAYTALARAQGVQRFYCMCAGFADLKALLQLKCSLEPELKIFMGCHPAYLPLFDDKAQQEFEACLRSSFISGIGEVGLDGRFIDKTPLGAQLSFLKYFLDTASALDLPVSLHCVKAHNEMLSLLKTYQGRLRFCLHGANLSAELLEQYLRLGGYVGVGALILNPHTRLSRTIAALLQTKAQTKAEAQEHITGKEQQEGVRLCTGDGAVSVSRAAEVSALLLQRLLLESDFDGRPLPEHYYLCLKQRAAALLGFGAAAGGEAFKNHTAEALLEAQLYQNERDFLNEQVLLCN</sequence>
<dbReference type="PANTHER" id="PTHR46124:SF3">
    <property type="entry name" value="HYDROLASE"/>
    <property type="match status" value="1"/>
</dbReference>
<proteinExistence type="predicted"/>
<dbReference type="PANTHER" id="PTHR46124">
    <property type="entry name" value="D-AMINOACYL-TRNA DEACYLASE"/>
    <property type="match status" value="1"/>
</dbReference>
<organism evidence="1 2">
    <name type="scientific">Candidatus Avisuccinivibrio stercorigallinarum</name>
    <dbReference type="NCBI Taxonomy" id="2840704"/>
    <lineage>
        <taxon>Bacteria</taxon>
        <taxon>Pseudomonadati</taxon>
        <taxon>Pseudomonadota</taxon>
        <taxon>Gammaproteobacteria</taxon>
        <taxon>Aeromonadales</taxon>
        <taxon>Succinivibrionaceae</taxon>
        <taxon>Succinivibrionaceae incertae sedis</taxon>
        <taxon>Candidatus Avisuccinivibrio</taxon>
    </lineage>
</organism>
<evidence type="ECO:0000313" key="2">
    <source>
        <dbReference type="Proteomes" id="UP000823631"/>
    </source>
</evidence>
<evidence type="ECO:0000313" key="1">
    <source>
        <dbReference type="EMBL" id="MBO8415415.1"/>
    </source>
</evidence>
<reference evidence="1" key="2">
    <citation type="journal article" date="2021" name="PeerJ">
        <title>Extensive microbial diversity within the chicken gut microbiome revealed by metagenomics and culture.</title>
        <authorList>
            <person name="Gilroy R."/>
            <person name="Ravi A."/>
            <person name="Getino M."/>
            <person name="Pursley I."/>
            <person name="Horton D.L."/>
            <person name="Alikhan N.F."/>
            <person name="Baker D."/>
            <person name="Gharbi K."/>
            <person name="Hall N."/>
            <person name="Watson M."/>
            <person name="Adriaenssens E.M."/>
            <person name="Foster-Nyarko E."/>
            <person name="Jarju S."/>
            <person name="Secka A."/>
            <person name="Antonio M."/>
            <person name="Oren A."/>
            <person name="Chaudhuri R.R."/>
            <person name="La Ragione R."/>
            <person name="Hildebrand F."/>
            <person name="Pallen M.J."/>
        </authorList>
    </citation>
    <scope>NUCLEOTIDE SEQUENCE</scope>
    <source>
        <strain evidence="1">17213</strain>
    </source>
</reference>
<dbReference type="EMBL" id="JADINH010000071">
    <property type="protein sequence ID" value="MBO8415415.1"/>
    <property type="molecule type" value="Genomic_DNA"/>
</dbReference>
<dbReference type="Proteomes" id="UP000823631">
    <property type="component" value="Unassembled WGS sequence"/>
</dbReference>
<gene>
    <name evidence="1" type="ORF">IAB19_03420</name>
</gene>
<dbReference type="GO" id="GO:0016788">
    <property type="term" value="F:hydrolase activity, acting on ester bonds"/>
    <property type="evidence" value="ECO:0007669"/>
    <property type="project" value="InterPro"/>
</dbReference>
<dbReference type="InterPro" id="IPR001130">
    <property type="entry name" value="TatD-like"/>
</dbReference>
<dbReference type="AlphaFoldDB" id="A0A9D9D9Q0"/>
<dbReference type="InterPro" id="IPR032466">
    <property type="entry name" value="Metal_Hydrolase"/>
</dbReference>
<reference evidence="1" key="1">
    <citation type="submission" date="2020-10" db="EMBL/GenBank/DDBJ databases">
        <authorList>
            <person name="Gilroy R."/>
        </authorList>
    </citation>
    <scope>NUCLEOTIDE SEQUENCE</scope>
    <source>
        <strain evidence="1">17213</strain>
    </source>
</reference>
<protein>
    <submittedName>
        <fullName evidence="1">TatD family hydrolase</fullName>
    </submittedName>
</protein>
<dbReference type="Gene3D" id="3.20.20.140">
    <property type="entry name" value="Metal-dependent hydrolases"/>
    <property type="match status" value="1"/>
</dbReference>
<name>A0A9D9D9Q0_9GAMM</name>
<accession>A0A9D9D9Q0</accession>
<keyword evidence="1" id="KW-0378">Hydrolase</keyword>
<dbReference type="Pfam" id="PF01026">
    <property type="entry name" value="TatD_DNase"/>
    <property type="match status" value="1"/>
</dbReference>
<dbReference type="GO" id="GO:0005829">
    <property type="term" value="C:cytosol"/>
    <property type="evidence" value="ECO:0007669"/>
    <property type="project" value="TreeGrafter"/>
</dbReference>